<dbReference type="AlphaFoldDB" id="A0A316EQZ0"/>
<dbReference type="PANTHER" id="PTHR47506:SF6">
    <property type="entry name" value="HTH-TYPE TRANSCRIPTIONAL REPRESSOR NEMR"/>
    <property type="match status" value="1"/>
</dbReference>
<evidence type="ECO:0000256" key="3">
    <source>
        <dbReference type="ARBA" id="ARBA00023163"/>
    </source>
</evidence>
<dbReference type="InterPro" id="IPR001647">
    <property type="entry name" value="HTH_TetR"/>
</dbReference>
<accession>A0A316EQZ0</accession>
<evidence type="ECO:0000256" key="2">
    <source>
        <dbReference type="ARBA" id="ARBA00023125"/>
    </source>
</evidence>
<dbReference type="RefSeq" id="WP_109583061.1">
    <property type="nucleotide sequence ID" value="NZ_JACBYU010000003.1"/>
</dbReference>
<dbReference type="PRINTS" id="PR00455">
    <property type="entry name" value="HTHTETR"/>
</dbReference>
<keyword evidence="2" id="KW-0238">DNA-binding</keyword>
<dbReference type="Proteomes" id="UP000245754">
    <property type="component" value="Unassembled WGS sequence"/>
</dbReference>
<proteinExistence type="predicted"/>
<dbReference type="Gene3D" id="1.10.357.10">
    <property type="entry name" value="Tetracycline Repressor, domain 2"/>
    <property type="match status" value="1"/>
</dbReference>
<dbReference type="OrthoDB" id="9809772at2"/>
<organism evidence="4 5">
    <name type="scientific">Cupriavidus plantarum</name>
    <dbReference type="NCBI Taxonomy" id="942865"/>
    <lineage>
        <taxon>Bacteria</taxon>
        <taxon>Pseudomonadati</taxon>
        <taxon>Pseudomonadota</taxon>
        <taxon>Betaproteobacteria</taxon>
        <taxon>Burkholderiales</taxon>
        <taxon>Burkholderiaceae</taxon>
        <taxon>Cupriavidus</taxon>
    </lineage>
</organism>
<dbReference type="Pfam" id="PF00440">
    <property type="entry name" value="TetR_N"/>
    <property type="match status" value="1"/>
</dbReference>
<dbReference type="PANTHER" id="PTHR47506">
    <property type="entry name" value="TRANSCRIPTIONAL REGULATORY PROTEIN"/>
    <property type="match status" value="1"/>
</dbReference>
<name>A0A316EQZ0_9BURK</name>
<dbReference type="SUPFAM" id="SSF46689">
    <property type="entry name" value="Homeodomain-like"/>
    <property type="match status" value="1"/>
</dbReference>
<comment type="caution">
    <text evidence="4">The sequence shown here is derived from an EMBL/GenBank/DDBJ whole genome shotgun (WGS) entry which is preliminary data.</text>
</comment>
<dbReference type="InterPro" id="IPR009057">
    <property type="entry name" value="Homeodomain-like_sf"/>
</dbReference>
<gene>
    <name evidence="4" type="ORF">C7419_102200</name>
</gene>
<dbReference type="GO" id="GO:0003677">
    <property type="term" value="F:DNA binding"/>
    <property type="evidence" value="ECO:0007669"/>
    <property type="project" value="UniProtKB-UniRule"/>
</dbReference>
<keyword evidence="1" id="KW-0805">Transcription regulation</keyword>
<reference evidence="4 5" key="1">
    <citation type="submission" date="2018-05" db="EMBL/GenBank/DDBJ databases">
        <title>Genomic Encyclopedia of Type Strains, Phase IV (KMG-V): Genome sequencing to study the core and pangenomes of soil and plant-associated prokaryotes.</title>
        <authorList>
            <person name="Whitman W."/>
        </authorList>
    </citation>
    <scope>NUCLEOTIDE SEQUENCE [LARGE SCALE GENOMIC DNA]</scope>
    <source>
        <strain evidence="4 5">SLV-132</strain>
    </source>
</reference>
<sequence length="193" mass="21610">MPRPPNPDVRARLLATGGQVIHSRGFNGSGVQDITAAAGVPKGSFYNYFDSKEAFAIELLEQYWLNIESRHFPLLRDASQAPATRLARFFRALADDHGQHHYAQGCLVGNLSLELATDSDDARRRLMQLFQRWEDALTDCVAALSHIGTGDRARDLAGVLIEAWEGAVLRAKVQRNREPYLRFERLVLPKLLA</sequence>
<evidence type="ECO:0000313" key="5">
    <source>
        <dbReference type="Proteomes" id="UP000245754"/>
    </source>
</evidence>
<keyword evidence="5" id="KW-1185">Reference proteome</keyword>
<evidence type="ECO:0000313" key="4">
    <source>
        <dbReference type="EMBL" id="PWK34927.1"/>
    </source>
</evidence>
<keyword evidence="3" id="KW-0804">Transcription</keyword>
<evidence type="ECO:0000256" key="1">
    <source>
        <dbReference type="ARBA" id="ARBA00023015"/>
    </source>
</evidence>
<dbReference type="InterPro" id="IPR054156">
    <property type="entry name" value="YxaF_TetR_C"/>
</dbReference>
<dbReference type="EMBL" id="QGGT01000002">
    <property type="protein sequence ID" value="PWK34927.1"/>
    <property type="molecule type" value="Genomic_DNA"/>
</dbReference>
<dbReference type="InterPro" id="IPR036271">
    <property type="entry name" value="Tet_transcr_reg_TetR-rel_C_sf"/>
</dbReference>
<dbReference type="Pfam" id="PF21993">
    <property type="entry name" value="TetR_C_13_2"/>
    <property type="match status" value="1"/>
</dbReference>
<protein>
    <submittedName>
        <fullName evidence="4">TetR family transcriptional regulator</fullName>
    </submittedName>
</protein>
<dbReference type="SUPFAM" id="SSF48498">
    <property type="entry name" value="Tetracyclin repressor-like, C-terminal domain"/>
    <property type="match status" value="1"/>
</dbReference>
<dbReference type="PROSITE" id="PS50977">
    <property type="entry name" value="HTH_TETR_2"/>
    <property type="match status" value="1"/>
</dbReference>